<keyword evidence="2" id="KW-1185">Reference proteome</keyword>
<proteinExistence type="predicted"/>
<sequence>MGPTDILSHVPAPLDSLRDETPFDGVASRAALVMAR</sequence>
<accession>A0A1H7G8V4</accession>
<evidence type="ECO:0000313" key="1">
    <source>
        <dbReference type="EMBL" id="SEK34579.1"/>
    </source>
</evidence>
<dbReference type="Proteomes" id="UP000198677">
    <property type="component" value="Unassembled WGS sequence"/>
</dbReference>
<protein>
    <submittedName>
        <fullName evidence="1">Uncharacterized protein</fullName>
    </submittedName>
</protein>
<dbReference type="EMBL" id="FOAW01000001">
    <property type="protein sequence ID" value="SEK34579.1"/>
    <property type="molecule type" value="Genomic_DNA"/>
</dbReference>
<gene>
    <name evidence="1" type="ORF">SAMN05444583_101417</name>
</gene>
<dbReference type="AlphaFoldDB" id="A0A1H7G8V4"/>
<evidence type="ECO:0000313" key="2">
    <source>
        <dbReference type="Proteomes" id="UP000198677"/>
    </source>
</evidence>
<reference evidence="2" key="1">
    <citation type="submission" date="2016-10" db="EMBL/GenBank/DDBJ databases">
        <authorList>
            <person name="Varghese N."/>
            <person name="Submissions S."/>
        </authorList>
    </citation>
    <scope>NUCLEOTIDE SEQUENCE [LARGE SCALE GENOMIC DNA]</scope>
    <source>
        <strain evidence="2">DSM 44675</strain>
    </source>
</reference>
<organism evidence="1 2">
    <name type="scientific">Rhodococcus maanshanensis</name>
    <dbReference type="NCBI Taxonomy" id="183556"/>
    <lineage>
        <taxon>Bacteria</taxon>
        <taxon>Bacillati</taxon>
        <taxon>Actinomycetota</taxon>
        <taxon>Actinomycetes</taxon>
        <taxon>Mycobacteriales</taxon>
        <taxon>Nocardiaceae</taxon>
        <taxon>Rhodococcus</taxon>
    </lineage>
</organism>
<name>A0A1H7G8V4_9NOCA</name>